<evidence type="ECO:0000313" key="3">
    <source>
        <dbReference type="Proteomes" id="UP000789901"/>
    </source>
</evidence>
<reference evidence="2 3" key="1">
    <citation type="submission" date="2021-06" db="EMBL/GenBank/DDBJ databases">
        <authorList>
            <person name="Kallberg Y."/>
            <person name="Tangrot J."/>
            <person name="Rosling A."/>
        </authorList>
    </citation>
    <scope>NUCLEOTIDE SEQUENCE [LARGE SCALE GENOMIC DNA]</scope>
    <source>
        <strain evidence="2 3">120-4 pot B 10/14</strain>
    </source>
</reference>
<accession>A0ABN7WP94</accession>
<feature type="region of interest" description="Disordered" evidence="1">
    <location>
        <begin position="68"/>
        <end position="88"/>
    </location>
</feature>
<comment type="caution">
    <text evidence="2">The sequence shown here is derived from an EMBL/GenBank/DDBJ whole genome shotgun (WGS) entry which is preliminary data.</text>
</comment>
<name>A0ABN7WP94_GIGMA</name>
<proteinExistence type="predicted"/>
<feature type="non-terminal residue" evidence="2">
    <location>
        <position position="1"/>
    </location>
</feature>
<protein>
    <submittedName>
        <fullName evidence="2">32280_t:CDS:1</fullName>
    </submittedName>
</protein>
<feature type="region of interest" description="Disordered" evidence="1">
    <location>
        <begin position="1"/>
        <end position="21"/>
    </location>
</feature>
<evidence type="ECO:0000313" key="2">
    <source>
        <dbReference type="EMBL" id="CAG8837357.1"/>
    </source>
</evidence>
<evidence type="ECO:0000256" key="1">
    <source>
        <dbReference type="SAM" id="MobiDB-lite"/>
    </source>
</evidence>
<feature type="compositionally biased region" description="Polar residues" evidence="1">
    <location>
        <begin position="77"/>
        <end position="88"/>
    </location>
</feature>
<organism evidence="2 3">
    <name type="scientific">Gigaspora margarita</name>
    <dbReference type="NCBI Taxonomy" id="4874"/>
    <lineage>
        <taxon>Eukaryota</taxon>
        <taxon>Fungi</taxon>
        <taxon>Fungi incertae sedis</taxon>
        <taxon>Mucoromycota</taxon>
        <taxon>Glomeromycotina</taxon>
        <taxon>Glomeromycetes</taxon>
        <taxon>Diversisporales</taxon>
        <taxon>Gigasporaceae</taxon>
        <taxon>Gigaspora</taxon>
    </lineage>
</organism>
<dbReference type="Proteomes" id="UP000789901">
    <property type="component" value="Unassembled WGS sequence"/>
</dbReference>
<keyword evidence="3" id="KW-1185">Reference proteome</keyword>
<dbReference type="EMBL" id="CAJVQB010055682">
    <property type="protein sequence ID" value="CAG8837357.1"/>
    <property type="molecule type" value="Genomic_DNA"/>
</dbReference>
<sequence length="88" mass="10135">VKDQVVVQESESKASPGPATKAYREEIALQNKVQKIIKDKNIELKQSDIQLDLIKEKYLKANKNIPKGSIQFEKKSTNPSRSYKNFYH</sequence>
<gene>
    <name evidence="2" type="ORF">GMARGA_LOCUS33458</name>
</gene>